<feature type="region of interest" description="Disordered" evidence="1">
    <location>
        <begin position="95"/>
        <end position="123"/>
    </location>
</feature>
<keyword evidence="2" id="KW-1185">Reference proteome</keyword>
<name>A0A0N5AKE4_9BILA</name>
<feature type="compositionally biased region" description="Basic and acidic residues" evidence="1">
    <location>
        <begin position="143"/>
        <end position="153"/>
    </location>
</feature>
<organism evidence="2 3">
    <name type="scientific">Syphacia muris</name>
    <dbReference type="NCBI Taxonomy" id="451379"/>
    <lineage>
        <taxon>Eukaryota</taxon>
        <taxon>Metazoa</taxon>
        <taxon>Ecdysozoa</taxon>
        <taxon>Nematoda</taxon>
        <taxon>Chromadorea</taxon>
        <taxon>Rhabditida</taxon>
        <taxon>Spirurina</taxon>
        <taxon>Oxyuridomorpha</taxon>
        <taxon>Oxyuroidea</taxon>
        <taxon>Oxyuridae</taxon>
        <taxon>Syphacia</taxon>
    </lineage>
</organism>
<proteinExistence type="predicted"/>
<protein>
    <submittedName>
        <fullName evidence="3">Uncharacterized protein</fullName>
    </submittedName>
</protein>
<reference evidence="3" key="1">
    <citation type="submission" date="2017-02" db="UniProtKB">
        <authorList>
            <consortium name="WormBaseParasite"/>
        </authorList>
    </citation>
    <scope>IDENTIFICATION</scope>
</reference>
<evidence type="ECO:0000313" key="3">
    <source>
        <dbReference type="WBParaSite" id="SMUV_0000496301-mRNA-1"/>
    </source>
</evidence>
<feature type="compositionally biased region" description="Polar residues" evidence="1">
    <location>
        <begin position="102"/>
        <end position="123"/>
    </location>
</feature>
<accession>A0A0N5AKE4</accession>
<sequence>MSFSTYRSSYGFGDQLFTSKKALDLSWSSVALRRLCMKHFLFLMFTRCEANNKTASTSESQLNNNTTVSKPQTAAATIIDVVPATKVDNTRSFGIVEEENTGDNVASNSASSPDKFNSQDGQRKSLSSKFFESRSQFSTVGNESDKKPLEHIARRPKPYGDDATEIYEKSATDFATGSLLNEQTEESNTEASKTDLTTDIRTGNVSSLLEKFSKQIFQSFTAGDGNPVRHSLINLVMEEDVPLLMEAMAEKLNFEFEDLSTLPSSSTEGIIRTSQQRKKQRNASRIGFSDSPPAVFSYPDESTATEFSEWHPGEDISFEEYQKICEEERQKYEDERLTNKWQTPFNANEMSQIFSVSEQPTVGDFALGVTSRISYSTSPPYNPNNAFATNTNM</sequence>
<evidence type="ECO:0000256" key="1">
    <source>
        <dbReference type="SAM" id="MobiDB-lite"/>
    </source>
</evidence>
<evidence type="ECO:0000313" key="2">
    <source>
        <dbReference type="Proteomes" id="UP000046393"/>
    </source>
</evidence>
<feature type="compositionally biased region" description="Polar residues" evidence="1">
    <location>
        <begin position="265"/>
        <end position="274"/>
    </location>
</feature>
<dbReference type="WBParaSite" id="SMUV_0000496301-mRNA-1">
    <property type="protein sequence ID" value="SMUV_0000496301-mRNA-1"/>
    <property type="gene ID" value="SMUV_0000496301"/>
</dbReference>
<feature type="region of interest" description="Disordered" evidence="1">
    <location>
        <begin position="137"/>
        <end position="162"/>
    </location>
</feature>
<dbReference type="AlphaFoldDB" id="A0A0N5AKE4"/>
<feature type="region of interest" description="Disordered" evidence="1">
    <location>
        <begin position="265"/>
        <end position="295"/>
    </location>
</feature>
<dbReference type="Proteomes" id="UP000046393">
    <property type="component" value="Unplaced"/>
</dbReference>